<gene>
    <name evidence="7" type="primary">RRP46</name>
    <name evidence="7" type="ORF">SLS53_003676</name>
</gene>
<dbReference type="GO" id="GO:0071051">
    <property type="term" value="P:poly(A)-dependent snoRNA 3'-end processing"/>
    <property type="evidence" value="ECO:0007669"/>
    <property type="project" value="TreeGrafter"/>
</dbReference>
<keyword evidence="8" id="KW-1185">Reference proteome</keyword>
<dbReference type="SUPFAM" id="SSF55666">
    <property type="entry name" value="Ribonuclease PH domain 2-like"/>
    <property type="match status" value="1"/>
</dbReference>
<comment type="caution">
    <text evidence="7">The sequence shown here is derived from an EMBL/GenBank/DDBJ whole genome shotgun (WGS) entry which is preliminary data.</text>
</comment>
<evidence type="ECO:0000256" key="2">
    <source>
        <dbReference type="ARBA" id="ARBA00006678"/>
    </source>
</evidence>
<dbReference type="EMBL" id="JAJSPL020000011">
    <property type="protein sequence ID" value="KAK7744155.1"/>
    <property type="molecule type" value="Genomic_DNA"/>
</dbReference>
<organism evidence="7 8">
    <name type="scientific">Cytospora paraplurivora</name>
    <dbReference type="NCBI Taxonomy" id="2898453"/>
    <lineage>
        <taxon>Eukaryota</taxon>
        <taxon>Fungi</taxon>
        <taxon>Dikarya</taxon>
        <taxon>Ascomycota</taxon>
        <taxon>Pezizomycotina</taxon>
        <taxon>Sordariomycetes</taxon>
        <taxon>Sordariomycetidae</taxon>
        <taxon>Diaporthales</taxon>
        <taxon>Cytosporaceae</taxon>
        <taxon>Cytospora</taxon>
    </lineage>
</organism>
<dbReference type="Proteomes" id="UP001320245">
    <property type="component" value="Unassembled WGS sequence"/>
</dbReference>
<dbReference type="GO" id="GO:0006364">
    <property type="term" value="P:rRNA processing"/>
    <property type="evidence" value="ECO:0007669"/>
    <property type="project" value="UniProtKB-KW"/>
</dbReference>
<reference evidence="7 8" key="1">
    <citation type="journal article" date="2023" name="PLoS ONE">
        <title>Cytospora paraplurivora sp. nov. isolated from orchards with fruit tree decline syndrome in Ontario, Canada.</title>
        <authorList>
            <person name="Ilyukhin E."/>
            <person name="Nguyen H.D.T."/>
            <person name="Castle A.J."/>
            <person name="Ellouze W."/>
        </authorList>
    </citation>
    <scope>NUCLEOTIDE SEQUENCE [LARGE SCALE GENOMIC DNA]</scope>
    <source>
        <strain evidence="7 8">FDS-564</strain>
    </source>
</reference>
<dbReference type="Gene3D" id="3.30.230.70">
    <property type="entry name" value="GHMP Kinase, N-terminal domain"/>
    <property type="match status" value="1"/>
</dbReference>
<comment type="subcellular location">
    <subcellularLocation>
        <location evidence="1">Nucleus</location>
    </subcellularLocation>
</comment>
<dbReference type="GO" id="GO:0005730">
    <property type="term" value="C:nucleolus"/>
    <property type="evidence" value="ECO:0007669"/>
    <property type="project" value="TreeGrafter"/>
</dbReference>
<dbReference type="InterPro" id="IPR001247">
    <property type="entry name" value="ExoRNase_PH_dom1"/>
</dbReference>
<keyword evidence="5" id="KW-0539">Nucleus</keyword>
<dbReference type="SUPFAM" id="SSF54211">
    <property type="entry name" value="Ribosomal protein S5 domain 2-like"/>
    <property type="match status" value="1"/>
</dbReference>
<proteinExistence type="inferred from homology"/>
<dbReference type="GO" id="GO:0034475">
    <property type="term" value="P:U4 snRNA 3'-end processing"/>
    <property type="evidence" value="ECO:0007669"/>
    <property type="project" value="TreeGrafter"/>
</dbReference>
<dbReference type="InterPro" id="IPR020568">
    <property type="entry name" value="Ribosomal_Su5_D2-typ_SF"/>
</dbReference>
<dbReference type="InterPro" id="IPR036345">
    <property type="entry name" value="ExoRNase_PH_dom2_sf"/>
</dbReference>
<keyword evidence="4" id="KW-0271">Exosome</keyword>
<evidence type="ECO:0000256" key="3">
    <source>
        <dbReference type="ARBA" id="ARBA00022552"/>
    </source>
</evidence>
<dbReference type="GO" id="GO:0000176">
    <property type="term" value="C:nuclear exosome (RNase complex)"/>
    <property type="evidence" value="ECO:0007669"/>
    <property type="project" value="UniProtKB-ARBA"/>
</dbReference>
<protein>
    <submittedName>
        <fullName evidence="7">Exosome non-catalytic core subunit rrp46</fullName>
    </submittedName>
</protein>
<name>A0AAN9YIZ4_9PEZI</name>
<dbReference type="GO" id="GO:0000177">
    <property type="term" value="C:cytoplasmic exosome (RNase complex)"/>
    <property type="evidence" value="ECO:0007669"/>
    <property type="project" value="TreeGrafter"/>
</dbReference>
<dbReference type="InterPro" id="IPR050080">
    <property type="entry name" value="RNase_PH"/>
</dbReference>
<dbReference type="InterPro" id="IPR027408">
    <property type="entry name" value="PNPase/RNase_PH_dom_sf"/>
</dbReference>
<keyword evidence="3" id="KW-0698">rRNA processing</keyword>
<dbReference type="AlphaFoldDB" id="A0AAN9YIZ4"/>
<dbReference type="GO" id="GO:0071028">
    <property type="term" value="P:nuclear mRNA surveillance"/>
    <property type="evidence" value="ECO:0007669"/>
    <property type="project" value="TreeGrafter"/>
</dbReference>
<evidence type="ECO:0000259" key="6">
    <source>
        <dbReference type="Pfam" id="PF01138"/>
    </source>
</evidence>
<evidence type="ECO:0000256" key="5">
    <source>
        <dbReference type="ARBA" id="ARBA00023242"/>
    </source>
</evidence>
<dbReference type="GO" id="GO:0003723">
    <property type="term" value="F:RNA binding"/>
    <property type="evidence" value="ECO:0007669"/>
    <property type="project" value="TreeGrafter"/>
</dbReference>
<feature type="domain" description="Exoribonuclease phosphorolytic" evidence="6">
    <location>
        <begin position="10"/>
        <end position="138"/>
    </location>
</feature>
<sequence length="252" mass="27215">MTVSAQPEVALSPLPKADGSATYSYAGYNITASANGPIEAQRRDEHPYEAHVDILVRPASGVGGTRERHLESLLQQSLRQLILVKNFPRCVFQVVLQVTATPANEYVNTKLVQASSNLLIIPALLQTALLALLSAAVPMRATVTSTVAAVSSDSGDSQITLDPSPRQADKSRSVHVLAFTSHDELLLAESEGDFTMNEWDEVYQAARKVCCGTAKGNEVDMVVDEDQQAGPDLQQFVRSAAESKVTADLHWK</sequence>
<dbReference type="PANTHER" id="PTHR11953:SF1">
    <property type="entry name" value="EXOSOME COMPLEX COMPONENT RRP46"/>
    <property type="match status" value="1"/>
</dbReference>
<accession>A0AAN9YIZ4</accession>
<evidence type="ECO:0000256" key="1">
    <source>
        <dbReference type="ARBA" id="ARBA00004123"/>
    </source>
</evidence>
<comment type="similarity">
    <text evidence="2">Belongs to the RNase PH family.</text>
</comment>
<evidence type="ECO:0000313" key="7">
    <source>
        <dbReference type="EMBL" id="KAK7744155.1"/>
    </source>
</evidence>
<evidence type="ECO:0000256" key="4">
    <source>
        <dbReference type="ARBA" id="ARBA00022835"/>
    </source>
</evidence>
<dbReference type="GO" id="GO:0016075">
    <property type="term" value="P:rRNA catabolic process"/>
    <property type="evidence" value="ECO:0007669"/>
    <property type="project" value="TreeGrafter"/>
</dbReference>
<dbReference type="Pfam" id="PF01138">
    <property type="entry name" value="RNase_PH"/>
    <property type="match status" value="1"/>
</dbReference>
<evidence type="ECO:0000313" key="8">
    <source>
        <dbReference type="Proteomes" id="UP001320245"/>
    </source>
</evidence>
<dbReference type="PANTHER" id="PTHR11953">
    <property type="entry name" value="EXOSOME COMPLEX COMPONENT"/>
    <property type="match status" value="1"/>
</dbReference>